<organism evidence="1 2">
    <name type="scientific">Dendrolimus kikuchii</name>
    <dbReference type="NCBI Taxonomy" id="765133"/>
    <lineage>
        <taxon>Eukaryota</taxon>
        <taxon>Metazoa</taxon>
        <taxon>Ecdysozoa</taxon>
        <taxon>Arthropoda</taxon>
        <taxon>Hexapoda</taxon>
        <taxon>Insecta</taxon>
        <taxon>Pterygota</taxon>
        <taxon>Neoptera</taxon>
        <taxon>Endopterygota</taxon>
        <taxon>Lepidoptera</taxon>
        <taxon>Glossata</taxon>
        <taxon>Ditrysia</taxon>
        <taxon>Bombycoidea</taxon>
        <taxon>Lasiocampidae</taxon>
        <taxon>Dendrolimus</taxon>
    </lineage>
</organism>
<accession>A0ACC1CG07</accession>
<keyword evidence="2" id="KW-1185">Reference proteome</keyword>
<reference evidence="1 2" key="1">
    <citation type="journal article" date="2021" name="Front. Genet.">
        <title>Chromosome-Level Genome Assembly Reveals Significant Gene Expansion in the Toll and IMD Signaling Pathways of Dendrolimus kikuchii.</title>
        <authorList>
            <person name="Zhou J."/>
            <person name="Wu P."/>
            <person name="Xiong Z."/>
            <person name="Liu N."/>
            <person name="Zhao N."/>
            <person name="Ji M."/>
            <person name="Qiu Y."/>
            <person name="Yang B."/>
        </authorList>
    </citation>
    <scope>NUCLEOTIDE SEQUENCE [LARGE SCALE GENOMIC DNA]</scope>
    <source>
        <strain evidence="1">Ann1</strain>
    </source>
</reference>
<gene>
    <name evidence="1" type="ORF">K1T71_013865</name>
</gene>
<comment type="caution">
    <text evidence="1">The sequence shown here is derived from an EMBL/GenBank/DDBJ whole genome shotgun (WGS) entry which is preliminary data.</text>
</comment>
<evidence type="ECO:0000313" key="2">
    <source>
        <dbReference type="Proteomes" id="UP000824533"/>
    </source>
</evidence>
<evidence type="ECO:0000313" key="1">
    <source>
        <dbReference type="EMBL" id="KAJ0170494.1"/>
    </source>
</evidence>
<dbReference type="Proteomes" id="UP000824533">
    <property type="component" value="Linkage Group LG27"/>
</dbReference>
<name>A0ACC1CG07_9NEOP</name>
<dbReference type="EMBL" id="CM034413">
    <property type="protein sequence ID" value="KAJ0170494.1"/>
    <property type="molecule type" value="Genomic_DNA"/>
</dbReference>
<proteinExistence type="predicted"/>
<protein>
    <submittedName>
        <fullName evidence="1">Uncharacterized protein</fullName>
    </submittedName>
</protein>
<sequence>MKVLTTFLEVRLEHKIIEIAFLIFPDATNNETLLGIDFLTAAKVCVDFHTKIWFFSDVNKLKYNLSFEPITRSVPCSSVEVLRDDEGSHLNPAERQALADVLTRNARVFNAGGGPTPYAEHHIDTVQKVSPTTFVVATTANSVLGKYHVQDLTRYQGNKLTPPKPVNPKRNRGRPAKADEDDRILVQERGRIPGLEGEHIVTRAGRCIKRPNRFVEHEGEG</sequence>